<evidence type="ECO:0000313" key="1">
    <source>
        <dbReference type="EMBL" id="ETO65848.1"/>
    </source>
</evidence>
<proteinExistence type="predicted"/>
<evidence type="ECO:0000313" key="2">
    <source>
        <dbReference type="Proteomes" id="UP000028582"/>
    </source>
</evidence>
<dbReference type="AlphaFoldDB" id="A0A080ZGT7"/>
<gene>
    <name evidence="1" type="ORF">F444_16884</name>
</gene>
<organism evidence="1 2">
    <name type="scientific">Phytophthora nicotianae P1976</name>
    <dbReference type="NCBI Taxonomy" id="1317066"/>
    <lineage>
        <taxon>Eukaryota</taxon>
        <taxon>Sar</taxon>
        <taxon>Stramenopiles</taxon>
        <taxon>Oomycota</taxon>
        <taxon>Peronosporomycetes</taxon>
        <taxon>Peronosporales</taxon>
        <taxon>Peronosporaceae</taxon>
        <taxon>Phytophthora</taxon>
    </lineage>
</organism>
<dbReference type="Proteomes" id="UP000028582">
    <property type="component" value="Unassembled WGS sequence"/>
</dbReference>
<name>A0A080ZGT7_PHYNI</name>
<dbReference type="EMBL" id="ANJA01003140">
    <property type="protein sequence ID" value="ETO65848.1"/>
    <property type="molecule type" value="Genomic_DNA"/>
</dbReference>
<reference evidence="1 2" key="1">
    <citation type="submission" date="2013-11" db="EMBL/GenBank/DDBJ databases">
        <title>The Genome Sequence of Phytophthora parasitica P1976.</title>
        <authorList>
            <consortium name="The Broad Institute Genomics Platform"/>
            <person name="Russ C."/>
            <person name="Tyler B."/>
            <person name="Panabieres F."/>
            <person name="Shan W."/>
            <person name="Tripathy S."/>
            <person name="Grunwald N."/>
            <person name="Machado M."/>
            <person name="Johnson C.S."/>
            <person name="Walker B."/>
            <person name="Young S."/>
            <person name="Zeng Q."/>
            <person name="Gargeya S."/>
            <person name="Fitzgerald M."/>
            <person name="Haas B."/>
            <person name="Abouelleil A."/>
            <person name="Allen A.W."/>
            <person name="Alvarado L."/>
            <person name="Arachchi H.M."/>
            <person name="Berlin A.M."/>
            <person name="Chapman S.B."/>
            <person name="Gainer-Dewar J."/>
            <person name="Goldberg J."/>
            <person name="Griggs A."/>
            <person name="Gujja S."/>
            <person name="Hansen M."/>
            <person name="Howarth C."/>
            <person name="Imamovic A."/>
            <person name="Ireland A."/>
            <person name="Larimer J."/>
            <person name="McCowan C."/>
            <person name="Murphy C."/>
            <person name="Pearson M."/>
            <person name="Poon T.W."/>
            <person name="Priest M."/>
            <person name="Roberts A."/>
            <person name="Saif S."/>
            <person name="Shea T."/>
            <person name="Sisk P."/>
            <person name="Sykes S."/>
            <person name="Wortman J."/>
            <person name="Nusbaum C."/>
            <person name="Birren B."/>
        </authorList>
    </citation>
    <scope>NUCLEOTIDE SEQUENCE [LARGE SCALE GENOMIC DNA]</scope>
    <source>
        <strain evidence="1 2">P1976</strain>
    </source>
</reference>
<comment type="caution">
    <text evidence="1">The sequence shown here is derived from an EMBL/GenBank/DDBJ whole genome shotgun (WGS) entry which is preliminary data.</text>
</comment>
<protein>
    <submittedName>
        <fullName evidence="1">Uncharacterized protein</fullName>
    </submittedName>
</protein>
<accession>A0A080ZGT7</accession>
<sequence length="54" mass="6645">MAQRGQWESENVIESFFEHTVLRWIRRIVARQADAYFKFVGQNMISLLNRKWRM</sequence>